<evidence type="ECO:0000313" key="1">
    <source>
        <dbReference type="EMBL" id="GAG39744.1"/>
    </source>
</evidence>
<protein>
    <submittedName>
        <fullName evidence="1">Uncharacterized protein</fullName>
    </submittedName>
</protein>
<gene>
    <name evidence="1" type="ORF">S01H1_67590</name>
</gene>
<comment type="caution">
    <text evidence="1">The sequence shown here is derived from an EMBL/GenBank/DDBJ whole genome shotgun (WGS) entry which is preliminary data.</text>
</comment>
<dbReference type="AlphaFoldDB" id="X0X955"/>
<organism evidence="1">
    <name type="scientific">marine sediment metagenome</name>
    <dbReference type="NCBI Taxonomy" id="412755"/>
    <lineage>
        <taxon>unclassified sequences</taxon>
        <taxon>metagenomes</taxon>
        <taxon>ecological metagenomes</taxon>
    </lineage>
</organism>
<accession>X0X955</accession>
<reference evidence="1" key="1">
    <citation type="journal article" date="2014" name="Front. Microbiol.">
        <title>High frequency of phylogenetically diverse reductive dehalogenase-homologous genes in deep subseafloor sedimentary metagenomes.</title>
        <authorList>
            <person name="Kawai M."/>
            <person name="Futagami T."/>
            <person name="Toyoda A."/>
            <person name="Takaki Y."/>
            <person name="Nishi S."/>
            <person name="Hori S."/>
            <person name="Arai W."/>
            <person name="Tsubouchi T."/>
            <person name="Morono Y."/>
            <person name="Uchiyama I."/>
            <person name="Ito T."/>
            <person name="Fujiyama A."/>
            <person name="Inagaki F."/>
            <person name="Takami H."/>
        </authorList>
    </citation>
    <scope>NUCLEOTIDE SEQUENCE</scope>
    <source>
        <strain evidence="1">Expedition CK06-06</strain>
    </source>
</reference>
<name>X0X955_9ZZZZ</name>
<proteinExistence type="predicted"/>
<dbReference type="EMBL" id="BARS01044777">
    <property type="protein sequence ID" value="GAG39744.1"/>
    <property type="molecule type" value="Genomic_DNA"/>
</dbReference>
<feature type="non-terminal residue" evidence="1">
    <location>
        <position position="1"/>
    </location>
</feature>
<sequence length="114" mass="12893">FKYRTLIRTIRELINSDSPDFLSKIIPNYSELSGFVHGGPTAPEKLAWLRSEGLGEAELYHVADLSVSMLYSAQRWLLMLASAIRPEFDQIYSRLDEALTTQTEHSEDTASDAE</sequence>